<feature type="domain" description="DUF11" evidence="1">
    <location>
        <begin position="2346"/>
        <end position="2452"/>
    </location>
</feature>
<organism evidence="2 3">
    <name type="scientific">Chitinophaga solisilvae</name>
    <dbReference type="NCBI Taxonomy" id="1233460"/>
    <lineage>
        <taxon>Bacteria</taxon>
        <taxon>Pseudomonadati</taxon>
        <taxon>Bacteroidota</taxon>
        <taxon>Chitinophagia</taxon>
        <taxon>Chitinophagales</taxon>
        <taxon>Chitinophagaceae</taxon>
        <taxon>Chitinophaga</taxon>
    </lineage>
</organism>
<feature type="domain" description="DUF11" evidence="1">
    <location>
        <begin position="4986"/>
        <end position="5078"/>
    </location>
</feature>
<proteinExistence type="predicted"/>
<sequence length="5301" mass="551860">MKRILLLLCWLLLLVGGNLEAQTKFIINSAGTPYALRYQDVVRGGVLVAGNANVVRTRTVPYSYYIDIDGDPVTFNSSSENLTIPAGATVKKAFLYWQSNCYSSGAVYNISNPPAGRASFTHVKLKTPSSSAYTDLIPDIAWQSNTYFWQGMKDVTALVQQSGTYTVANIDSDPKPPATNGYPPYAGWSLWVEYAYPNTDISQSYRMISLTDGFKYVTGGSNDVTSTGFKVPESAAVAIDGEAGWFIGGANAPWNDAVTYNRPAYGASPALNNFFLSDGANPANNPLNESRSYRGTPVTSGRNPASSFSYTNAASGNEVAFPWFDLDVIDISALLVRGQTQYTLKFYPQANGAPGGCTAPYGCDDWNQPGYVYTSIRVVPPIAVNDTVTTPVNVAVTIPVLNNDIAVGDALDPSTVTITQQPSNGVLTVNADGTVTYTPNAGFTGEDTFKYTVRDVTGSLSNEATVLIRIGAKPVLGIVKTADRHFVNPGNQVTFTITLSNTGSADSLGVKVIEKPVGFTYVSSSASSGSYDNSTRTWTVDALKDSTETLTLVMTADATGPYGNVAGIGDPDDPVNPRDTTRFSTLSIKKTADKGSVRSGDTVTFTVTVKNSGQKDTLGLEVLDISEGFTYVSSSLTTGTYNSGDGIWTLDALQGSTHTLTLVMKANAAGPYSNVAAIGDPGDPDDPSDTAKFVVPGIQKVSDKSSIRAGDTVTFTVTVTNSGLKDTLGLQVTDQPQGFTYVSSSTSTGTYNSGSNVWTLDALKGSTQILTLVMTANASGPYGNVVVAGDPTDPVNPRDTAKFAVIGVKKVADKNNVRPGDTVTFTVTVTNSGLKDTLGLQVTDQPQGFTYVSSSTSTGTYNSGSNVWTLDALKGSTQTLTLVMTANASGPYGNVVVAGDPTDPVNPRDTAKFAVIGVKKVADKNNVRPGDTVTFTVTVTNSGLKDTLGLQVTDQPQGFTYVSSSTSTGTYNSGSNVWTLDALKGSTQTLILVMTANASGPYGNVVVAGDPTDPVNPRDTAKFAVIGVKKVADKNNVRPGDTVTFTVTVTNSGLKDTLGLQVTDQPQGFTYVSSSTSTGTYNSGSNVWTLDALKGSTQTLTLVMTANASGPYGNVVVAGDPTDPTNPRDTAKFAVISVRKVSDKSNIKPGEQVTFTVTVSNSGLKDTLGLQVTDQPQGFTYVSSSVSTGSYNSGSGVWTLDALKGSTQTLTLVMTANASGPYGNIAVAGDPTDPTNPRDTAKFAVISVKKVADKNNIKPGEQVTFTVTVANSGLKDTLGLQVTDQPQGFTYVSSSVSTGSYNSGSGVWTLDALKGSTQTLTLVMTANASGPYGNVAVAGDPTDPTNPRDTAKFAVISVKKVADKSNIKPGEQVTFTVTVSNSGLKDTLGLQVTDQPQGFTYVSSSTSTGTYNSGSGIWTLDALKGSTQTLTLVMTANASGPYGNVAVAGDPTDPTNPRDTAKFAVISVKKVADKSNIKPGEQVTFTVTVSNSGLKDTLGLQVTDQPQGFTYVSSSTSTGTYNSGSGIWTLDALKGSTQTLTLVMTANASGPYGNVAVAGDPTDPTNPRDTAKFAVISVKKVADKNNIKPGEQVTFTVTVANSGLKDTLGLQVTDQPQGFTYVSSSTITGTYNSGSGVWTLDALKGSTQTLTLVMTANASGPYSNVAVAGDPTDPTNPRDTAKFAVISVKKVADKSNVKPGEQVTFTVTVSNSGLKDTLGLQVTDQPQGFTYVSSSVSTGSYNSGSGVWTLDALKGSTQTLTVVMTANASGPYGNVAVAGDPTDPTNPRDTAKFAVISVKKVADKNNIKPGEQVTFTVTVANSGLKDTLGLQVTDQPQGFTYVSSSVSTGSYNSGDGIWTLDALKGSTQTLTLVMTANASGPYGNVAVAGDPTDPTNPRDTAKFAVISVRKVSDKSNIKPGEQVTFTVTVANSGLKDTLGLQVTDQPQGFTYVSSSVSTGSYNSGSGVWTLDALKGSTQTLTLVMTANASGPYGNVAVAGDPTDPTNPRDTAKFAVISVKKVSDKSNIKPGEQVTFTVTVANSGLKDTLGLQVTDQPQGFTYVSSSTSTGMYNSGSNVWTLDALKGSTQTLTLVMTANASGPYGNVAVAGDPTDPTNPRDTAKFAVISVRKVSDKSNIKPGEQVTFTVTVSNSGLKDTLGLQVTDQPQGFTYVSSSTSTGTYNSGSGVWTLDALKGSTQTLTLVMTANASGPYGNIAVAGDPTDPTNPRDTAKFAIISVKKVADKSSIKPGEQVTFTVTVSNSGLKDTLGLQVTDQPQGFSYVSSSTSTGTYNSGSGVWILDALKGSTQTLILVMTANASGPYSNVAVAGDPTDPTNPRDTAKFAVISVKKVSDKSNIKPGEQVTFTVTVTNSGLKDTLGLQVTDQPQGFSYVSSSTSTGTYNSGSGVWTLDALKGSKQTLTLVMTANASGPYGNVAVAGDPTDPTNPRDTAKFAVISVKKVADKSNIKPGEQVTFTVTVANSGLKDTLGLQVTDQPQGFTYVSSNTSTGTYNSGSGVWTLDALKGSTQTLTLVMTANASGPYGNVAVAGDPTDPTNPRDTAKFAVISVRKVADKSNIKPGEQVTFTVTVANSGLKDTLGLQVTDQPQGFTYVSSNTSTGTYNSGSGVWTLDALKGSMQTLTLVLRANASGPYGNVAVAGDPTDPTNPRDTAKFAVISVKKVADKSNVKPGEQVTFTVTVANSGLKDTLGLQVTDQPQGFTYVSSNTSTGTYNSGDGIWTLDALKGRTQTLILVMRANVSGPYGNVAVAGDPTDPTNPRDTAKFAVIGVKKVADKNNVRPGDTVTFTVTVTNSGLKDTLGLQVTDQPQGFTYVSSSTSTGTYNSGNGIWTLDALKGSTQTLTLVMRANASGPYSNIAVAGDPTDPTNPRDTARFAVISVKKVADKSNIKPGEQVTFTVTVANSGLKDTLGLQVTDQPQGFTYVSSSTSTGTYNSGSNVWTLDALKGSTQTLTLVMTANASGPYGNVAVAGDPTDPTNPRDTAKFAVISVKKVADKNNIKPGERVTFTVTVTNSGLKDTLGLQVTDQPQGFTYVSSSVSTGSYNSGSGVWTLDALKGSTQTLTLVMTANASGPYGNVAVAGDPTDPTNPRDTAKFAIISVKKVSDKSSIKPGEQVTFTVTVSNTGLKDTLGLQVTDQPQGFTYVSSSTSTGTYNSGNGIWTLDALKGSTQTLTLVMRANASGPYSNIAVAGDPTDPTNPRDTAKFGVISVKKVADKSSIKPGEQVIFTVTVTNSGLKDTLGLQVTDQPQGFTYVSSNTSTGTYNSGDGIWTLDALKSSTQTLTLVMRANANGAYSNVAVAGDPTDPTNPRDTAKFAVISVKKVADKSSIKPGEQVIFTVTVTNSGLKDTLGLQVTDQPQGFTYVSSNTSTGTYNSGDGIWTLDALKSSTQTLTLVMRANANGAYSNVAVAGDPTDPTNPRDTAKFAVISVKKVADKSSIKPGEQVTFTVTVSNSGLKDTLGLQVTDQPQGFTYVSSNTSTGIYNSGNGIWTLDALKGSTQTLTLVMRANASGPYSNVAVAGDPTDPANPRDTAKFAVISVKKVADKSNVKPGEQVTFTVTVSNSGLKDTSGLQVTDQPQGFTYVSSSTSIGTYNSGSGVWTLDALKGSTQTLTLVLRANASGPYSNIAVAGDPTDPTNPRDTAKFAVISVKKVANKSNIKPGEQVTFTVTVTNSGLKDTLGLQVTDQPQGFSYVSSSTSTGTYNSGSGVWTLDVLKGSTQTLTLVMTANASGPYSNVAVAGDPTDPTNPRDTAKFAVISVKKVADKSNIKPGEQVTFTVTVANSGLKDTLGLQVTDQPQGFTYVSSSVSTGSYNSGSGVWTLDALKGSTQTLTLVMTANASGPYGNVAVAGDPTDPTNPRDTAKFAVISVRKVSDKSNIKPGEQVTFTVTVANSGLKDTLGLQVTDQPQGFTYVSSSVSTGSYNSVSGVWTLDALKGSAQTLTLVMTANASGPYGNVAVAGDPTDPTSPRDTAKFAITSVKKVADKSSIKPGEQVTFTVTVSNSGLKDTLGLQVTDQPQGFTYVSSSVSTGSYNSGSGVWTLDALKGSTQTLTLVMTANVRGPYSNVAVAGDPTDPTNPRDTAKFAVISVKKVADKSNIKPGEQVTFTVTVSNSGLKDTLGLQVTDQPQGFTYVSSSTSTGTYNSGSGVWTLDALKGSTQTLTLVMTANASGPYSNVAVASDPTDPTNPRDTAKFAVISVKKVADKSNIKPGEQVTFTVTVSNSGLKDTLGLQVTDQPQGFTYVSSSTSTGTYNSGSGVWTLDALKGSTQTLTLVLRANASGPYSNVAVAGDPTDPTNPRDTVKFAVISVKKVADKSNIKPGEQVTFTVTVSNSGLKDTLGLQVTDQPQGFTYVSSNTSTGTYNSGDGIWTLDALKGSTQTLTLVMRANASGPYSNIAVAGDPTDPTSPRDTAKFAVISVKKVADKSNVKPGEQVTFTVTVTNSGLKDTLGLQVTDQPQGFSYVSSSTSTGTYNSGSGVWTLDALKGSTQTLTLVMTANASGPYSNVAVAGDPTDPTNPRDTAKFAIISVKKVADKNNIKPGEQVTFTVTVSNSGLKDTLGLQVTDQPQGFTYVSSSTSTGTYNSGSGVWTLDALKGSTQTLTLVMRANASGPYSNVAVAGDPTDPTNPRDTAKFAVISVKKVADKSNVKPGEQVTFTVTVSNSGLKDTSGLQVTDQPQGFTYVSSSVSTGSYNNGNGVWTLDALKGSTQTLTLVMRANASAPYSNVAVAGDPTDPTNPRDTAKFVTISIKKIADKSSVKPGEQVTFTITVTNSGLKDTVGLQVTDQPQGFTYISSNTSTGTYNSSSGVWTLNALKGSTQILTLVMRTNATGPYGNIAIAGDPTDPTNPRDTVKFTAISLKKTADKSNIQPGDQVSFTVTVTNNGLKDTLGLQVTDLPQGFTYISSNTSTGAYNSGSGIWTLNALKGSTQTLTLLMRANATGPYLNTVHTGNPADPNSLRDTVRFVALAISKTADRASIQPGEKVTFTIRLHNAGTKDTLGVRVQDLPAGLSYVSHNTTAGTYNSATGIWTTDALQGTAQTLTLIMEAGITGPYKNTAATGNLADSVLLSAAQVNLSIVKTIRESGPYVSGQKITYQLTVRNAGPATATGVVVNDVLVKDLAEPRNIQPDTGTTLYDPLRRMLTWNIGSLGAGTTATLTMVTMFNNGGDIANTATVSGNETDTDPSDNTSVVTAKVTGDIFIPNTITPNGDGKNDKFVIPGLERYPGSRLEIYNRWGNQVYFSNNYANNWDGYGLNEGTYFYVLKLKTPSKVMAYTGWILLIR</sequence>
<comment type="caution">
    <text evidence="2">The sequence shown here is derived from an EMBL/GenBank/DDBJ whole genome shotgun (WGS) entry which is preliminary data.</text>
</comment>
<gene>
    <name evidence="2" type="ORF">ECE50_003435</name>
</gene>
<dbReference type="InterPro" id="IPR013783">
    <property type="entry name" value="Ig-like_fold"/>
</dbReference>
<feature type="domain" description="DUF11" evidence="1">
    <location>
        <begin position="3226"/>
        <end position="3332"/>
    </location>
</feature>
<feature type="domain" description="DUF11" evidence="1">
    <location>
        <begin position="2566"/>
        <end position="2672"/>
    </location>
</feature>
<feature type="domain" description="DUF11" evidence="1">
    <location>
        <begin position="3886"/>
        <end position="3993"/>
    </location>
</feature>
<feature type="domain" description="DUF11" evidence="1">
    <location>
        <begin position="3336"/>
        <end position="3442"/>
    </location>
</feature>
<feature type="domain" description="DUF11" evidence="1">
    <location>
        <begin position="4106"/>
        <end position="4213"/>
    </location>
</feature>
<feature type="domain" description="DUF11" evidence="1">
    <location>
        <begin position="4326"/>
        <end position="4433"/>
    </location>
</feature>
<feature type="domain" description="DUF11" evidence="1">
    <location>
        <begin position="4436"/>
        <end position="4542"/>
    </location>
</feature>
<dbReference type="Gene3D" id="2.60.40.1170">
    <property type="entry name" value="Mu homology domain, subdomain B"/>
    <property type="match status" value="1"/>
</dbReference>
<protein>
    <submittedName>
        <fullName evidence="2">DUF11 domain-containing protein</fullName>
    </submittedName>
</protein>
<reference evidence="2" key="1">
    <citation type="submission" date="2020-05" db="EMBL/GenBank/DDBJ databases">
        <title>Chitinophaga laudate sp. nov., isolated from a tropical peat swamp.</title>
        <authorList>
            <person name="Goh C.B.S."/>
            <person name="Lee M.S."/>
            <person name="Parimannan S."/>
            <person name="Pasbakhsh P."/>
            <person name="Yule C.M."/>
            <person name="Rajandas H."/>
            <person name="Loke S."/>
            <person name="Croft L."/>
            <person name="Tan J.B.L."/>
        </authorList>
    </citation>
    <scope>NUCLEOTIDE SEQUENCE</scope>
    <source>
        <strain evidence="2">Mgbs1</strain>
    </source>
</reference>
<feature type="domain" description="DUF11" evidence="1">
    <location>
        <begin position="4216"/>
        <end position="4316"/>
    </location>
</feature>
<name>A0A9Q5D0H9_9BACT</name>
<dbReference type="InterPro" id="IPR026341">
    <property type="entry name" value="T9SS_type_B"/>
</dbReference>
<feature type="domain" description="DUF11" evidence="1">
    <location>
        <begin position="917"/>
        <end position="1023"/>
    </location>
</feature>
<evidence type="ECO:0000259" key="1">
    <source>
        <dbReference type="Pfam" id="PF01345"/>
    </source>
</evidence>
<feature type="domain" description="DUF11" evidence="1">
    <location>
        <begin position="476"/>
        <end position="574"/>
    </location>
</feature>
<feature type="domain" description="DUF11" evidence="1">
    <location>
        <begin position="586"/>
        <end position="693"/>
    </location>
</feature>
<feature type="domain" description="DUF11" evidence="1">
    <location>
        <begin position="1027"/>
        <end position="1133"/>
    </location>
</feature>
<feature type="domain" description="DUF11" evidence="1">
    <location>
        <begin position="2676"/>
        <end position="2782"/>
    </location>
</feature>
<feature type="domain" description="DUF11" evidence="1">
    <location>
        <begin position="4876"/>
        <end position="4976"/>
    </location>
</feature>
<feature type="domain" description="DUF11" evidence="1">
    <location>
        <begin position="3776"/>
        <end position="3882"/>
    </location>
</feature>
<dbReference type="Gene3D" id="2.60.40.10">
    <property type="entry name" value="Immunoglobulins"/>
    <property type="match status" value="4"/>
</dbReference>
<evidence type="ECO:0000313" key="2">
    <source>
        <dbReference type="EMBL" id="NSL85869.1"/>
    </source>
</evidence>
<feature type="domain" description="DUF11" evidence="1">
    <location>
        <begin position="1356"/>
        <end position="1462"/>
    </location>
</feature>
<feature type="domain" description="DUF11" evidence="1">
    <location>
        <begin position="3446"/>
        <end position="3552"/>
    </location>
</feature>
<keyword evidence="3" id="KW-1185">Reference proteome</keyword>
<feature type="domain" description="DUF11" evidence="1">
    <location>
        <begin position="4656"/>
        <end position="4761"/>
    </location>
</feature>
<dbReference type="PANTHER" id="PTHR34819:SF3">
    <property type="entry name" value="CELL SURFACE PROTEIN"/>
    <property type="match status" value="1"/>
</dbReference>
<feature type="domain" description="DUF11" evidence="1">
    <location>
        <begin position="2456"/>
        <end position="2562"/>
    </location>
</feature>
<feature type="domain" description="DUF11" evidence="1">
    <location>
        <begin position="807"/>
        <end position="913"/>
    </location>
</feature>
<feature type="domain" description="DUF11" evidence="1">
    <location>
        <begin position="2126"/>
        <end position="2232"/>
    </location>
</feature>
<feature type="domain" description="DUF11" evidence="1">
    <location>
        <begin position="1686"/>
        <end position="1792"/>
    </location>
</feature>
<feature type="domain" description="DUF11" evidence="1">
    <location>
        <begin position="2016"/>
        <end position="2122"/>
    </location>
</feature>
<feature type="domain" description="DUF11" evidence="1">
    <location>
        <begin position="1136"/>
        <end position="1242"/>
    </location>
</feature>
<dbReference type="Pfam" id="PF13585">
    <property type="entry name" value="CHU_C"/>
    <property type="match status" value="1"/>
</dbReference>
<feature type="domain" description="DUF11" evidence="1">
    <location>
        <begin position="1466"/>
        <end position="1572"/>
    </location>
</feature>
<feature type="domain" description="DUF11" evidence="1">
    <location>
        <begin position="4766"/>
        <end position="4865"/>
    </location>
</feature>
<feature type="domain" description="DUF11" evidence="1">
    <location>
        <begin position="3006"/>
        <end position="3112"/>
    </location>
</feature>
<feature type="domain" description="DUF11" evidence="1">
    <location>
        <begin position="3116"/>
        <end position="3221"/>
    </location>
</feature>
<dbReference type="InterPro" id="IPR047589">
    <property type="entry name" value="DUF11_rpt"/>
</dbReference>
<feature type="domain" description="DUF11" evidence="1">
    <location>
        <begin position="3666"/>
        <end position="3772"/>
    </location>
</feature>
<feature type="domain" description="DUF11" evidence="1">
    <location>
        <begin position="3997"/>
        <end position="4102"/>
    </location>
</feature>
<feature type="domain" description="DUF11" evidence="1">
    <location>
        <begin position="4546"/>
        <end position="4652"/>
    </location>
</feature>
<feature type="domain" description="DUF11" evidence="1">
    <location>
        <begin position="1796"/>
        <end position="1902"/>
    </location>
</feature>
<feature type="domain" description="DUF11" evidence="1">
    <location>
        <begin position="1906"/>
        <end position="2012"/>
    </location>
</feature>
<accession>A0A9Q5D0H9</accession>
<dbReference type="InterPro" id="IPR001434">
    <property type="entry name" value="OmcB-like_DUF11"/>
</dbReference>
<feature type="domain" description="DUF11" evidence="1">
    <location>
        <begin position="2787"/>
        <end position="2891"/>
    </location>
</feature>
<dbReference type="NCBIfam" id="TIGR01451">
    <property type="entry name" value="B_ant_repeat"/>
    <property type="match status" value="43"/>
</dbReference>
<dbReference type="InterPro" id="IPR051172">
    <property type="entry name" value="Chlamydia_OmcB"/>
</dbReference>
<evidence type="ECO:0000313" key="3">
    <source>
        <dbReference type="Proteomes" id="UP000281028"/>
    </source>
</evidence>
<feature type="domain" description="DUF11" evidence="1">
    <location>
        <begin position="1576"/>
        <end position="1682"/>
    </location>
</feature>
<dbReference type="EMBL" id="RIAR02000001">
    <property type="protein sequence ID" value="NSL85869.1"/>
    <property type="molecule type" value="Genomic_DNA"/>
</dbReference>
<dbReference type="Pfam" id="PF01345">
    <property type="entry name" value="DUF11"/>
    <property type="match status" value="43"/>
</dbReference>
<feature type="domain" description="DUF11" evidence="1">
    <location>
        <begin position="2236"/>
        <end position="2342"/>
    </location>
</feature>
<feature type="domain" description="DUF11" evidence="1">
    <location>
        <begin position="5094"/>
        <end position="5211"/>
    </location>
</feature>
<feature type="domain" description="DUF11" evidence="1">
    <location>
        <begin position="1246"/>
        <end position="1352"/>
    </location>
</feature>
<feature type="domain" description="DUF11" evidence="1">
    <location>
        <begin position="3556"/>
        <end position="3662"/>
    </location>
</feature>
<dbReference type="PANTHER" id="PTHR34819">
    <property type="entry name" value="LARGE CYSTEINE-RICH PERIPLASMIC PROTEIN OMCB"/>
    <property type="match status" value="1"/>
</dbReference>
<dbReference type="Proteomes" id="UP000281028">
    <property type="component" value="Unassembled WGS sequence"/>
</dbReference>
<dbReference type="NCBIfam" id="TIGR04131">
    <property type="entry name" value="Bac_Flav_CTERM"/>
    <property type="match status" value="1"/>
</dbReference>
<feature type="domain" description="DUF11" evidence="1">
    <location>
        <begin position="698"/>
        <end position="803"/>
    </location>
</feature>
<feature type="domain" description="DUF11" evidence="1">
    <location>
        <begin position="2896"/>
        <end position="3002"/>
    </location>
</feature>
<dbReference type="Pfam" id="PF17963">
    <property type="entry name" value="Big_9"/>
    <property type="match status" value="1"/>
</dbReference>